<dbReference type="Gene3D" id="2.60.40.1660">
    <property type="entry name" value="Na, k-atpase alpha subunit"/>
    <property type="match status" value="1"/>
</dbReference>
<evidence type="ECO:0000256" key="2">
    <source>
        <dbReference type="ARBA" id="ARBA00005876"/>
    </source>
</evidence>
<dbReference type="NCBIfam" id="TIGR01107">
    <property type="entry name" value="Na_K_ATPase_bet"/>
    <property type="match status" value="1"/>
</dbReference>
<dbReference type="GO" id="GO:0006814">
    <property type="term" value="P:sodium ion transport"/>
    <property type="evidence" value="ECO:0007669"/>
    <property type="project" value="InterPro"/>
</dbReference>
<dbReference type="GO" id="GO:0005637">
    <property type="term" value="C:nuclear inner membrane"/>
    <property type="evidence" value="ECO:0007669"/>
    <property type="project" value="TreeGrafter"/>
</dbReference>
<evidence type="ECO:0000313" key="12">
    <source>
        <dbReference type="Proteomes" id="UP001295444"/>
    </source>
</evidence>
<dbReference type="GO" id="GO:0006355">
    <property type="term" value="P:regulation of DNA-templated transcription"/>
    <property type="evidence" value="ECO:0007669"/>
    <property type="project" value="TreeGrafter"/>
</dbReference>
<dbReference type="Gene3D" id="1.20.5.170">
    <property type="match status" value="1"/>
</dbReference>
<dbReference type="InterPro" id="IPR038702">
    <property type="entry name" value="Na/K_ATPase_sub_beta_sf"/>
</dbReference>
<gene>
    <name evidence="11" type="ORF">PECUL_23A052227</name>
</gene>
<evidence type="ECO:0000256" key="7">
    <source>
        <dbReference type="ARBA" id="ARBA00039968"/>
    </source>
</evidence>
<dbReference type="PROSITE" id="PS00391">
    <property type="entry name" value="ATPASE_NA_K_BETA_2"/>
    <property type="match status" value="1"/>
</dbReference>
<dbReference type="GO" id="GO:0006813">
    <property type="term" value="P:potassium ion transport"/>
    <property type="evidence" value="ECO:0007669"/>
    <property type="project" value="InterPro"/>
</dbReference>
<evidence type="ECO:0000256" key="3">
    <source>
        <dbReference type="ARBA" id="ARBA00022692"/>
    </source>
</evidence>
<dbReference type="GO" id="GO:0005890">
    <property type="term" value="C:sodium:potassium-exchanging ATPase complex"/>
    <property type="evidence" value="ECO:0007669"/>
    <property type="project" value="InterPro"/>
</dbReference>
<sequence length="412" mass="47867">MLKKPTLTKRSDHIQFLQDLCGNRQCNTQLLFDMLGFNKIKIDSVFKLIASMRLSVSDRHMLLDLHTPARSPSSKKSRFCISEKYTIQGSAKIMEMDSSTPRLSNQREDFIGPLRQASLKRRHYSIDASEMRDIEETKTWKERIQDFKRFIWNPYKGEFMGRDKKSWAKILFFYFCLYVFLTGMFALCIYGLLLTINPYVPTYRDRVFPPGLTIRPHITGHNYAFNGSERSTWSSFTDNLDKFLEDYEDDTQIINNIECTPGQYFVQPGDEKDEKKACQFRRSQLKNCSGIDDPSYGFAEGKPCFILKMNRILGFEAGSGVPIYVTCDIPRGNRNLGSVNFYPSNRFDLMYFPYYGKITHVNYSSPLIAMHFTEVARNEDVTIQCKINGKRIISDNNNDRFLGRIIFTLHIG</sequence>
<keyword evidence="12" id="KW-1185">Reference proteome</keyword>
<dbReference type="Proteomes" id="UP001295444">
    <property type="component" value="Chromosome 09"/>
</dbReference>
<evidence type="ECO:0000256" key="4">
    <source>
        <dbReference type="ARBA" id="ARBA00022968"/>
    </source>
</evidence>
<comment type="subcellular location">
    <subcellularLocation>
        <location evidence="1">Membrane</location>
        <topology evidence="1">Single-pass type II membrane protein</topology>
    </subcellularLocation>
</comment>
<organism evidence="11 12">
    <name type="scientific">Pelobates cultripes</name>
    <name type="common">Western spadefoot toad</name>
    <dbReference type="NCBI Taxonomy" id="61616"/>
    <lineage>
        <taxon>Eukaryota</taxon>
        <taxon>Metazoa</taxon>
        <taxon>Chordata</taxon>
        <taxon>Craniata</taxon>
        <taxon>Vertebrata</taxon>
        <taxon>Euteleostomi</taxon>
        <taxon>Amphibia</taxon>
        <taxon>Batrachia</taxon>
        <taxon>Anura</taxon>
        <taxon>Pelobatoidea</taxon>
        <taxon>Pelobatidae</taxon>
        <taxon>Pelobates</taxon>
    </lineage>
</organism>
<evidence type="ECO:0000256" key="8">
    <source>
        <dbReference type="ARBA" id="ARBA00041325"/>
    </source>
</evidence>
<evidence type="ECO:0000256" key="9">
    <source>
        <dbReference type="ARBA" id="ARBA00042956"/>
    </source>
</evidence>
<evidence type="ECO:0000313" key="11">
    <source>
        <dbReference type="EMBL" id="CAH2315351.1"/>
    </source>
</evidence>
<keyword evidence="6 10" id="KW-0472">Membrane</keyword>
<evidence type="ECO:0000256" key="6">
    <source>
        <dbReference type="ARBA" id="ARBA00023136"/>
    </source>
</evidence>
<reference evidence="11" key="1">
    <citation type="submission" date="2022-03" db="EMBL/GenBank/DDBJ databases">
        <authorList>
            <person name="Alioto T."/>
            <person name="Alioto T."/>
            <person name="Gomez Garrido J."/>
        </authorList>
    </citation>
    <scope>NUCLEOTIDE SEQUENCE</scope>
</reference>
<comment type="similarity">
    <text evidence="2">Belongs to the X(+)/potassium ATPases subunit beta family.</text>
</comment>
<feature type="transmembrane region" description="Helical" evidence="10">
    <location>
        <begin position="170"/>
        <end position="193"/>
    </location>
</feature>
<dbReference type="EMBL" id="OW240920">
    <property type="protein sequence ID" value="CAH2315351.1"/>
    <property type="molecule type" value="Genomic_DNA"/>
</dbReference>
<accession>A0AAD1T4W2</accession>
<dbReference type="InterPro" id="IPR000402">
    <property type="entry name" value="Na/K_ATPase_sub_beta"/>
</dbReference>
<name>A0AAD1T4W2_PELCU</name>
<dbReference type="AlphaFoldDB" id="A0AAD1T4W2"/>
<evidence type="ECO:0000256" key="5">
    <source>
        <dbReference type="ARBA" id="ARBA00022989"/>
    </source>
</evidence>
<proteinExistence type="inferred from homology"/>
<evidence type="ECO:0000256" key="10">
    <source>
        <dbReference type="SAM" id="Phobius"/>
    </source>
</evidence>
<keyword evidence="3 10" id="KW-0812">Transmembrane</keyword>
<keyword evidence="5 10" id="KW-1133">Transmembrane helix</keyword>
<keyword evidence="4" id="KW-0735">Signal-anchor</keyword>
<dbReference type="FunFam" id="2.60.40.1660:FF:000001">
    <property type="entry name" value="Sodium/potassium-transporting ATPase subunit beta"/>
    <property type="match status" value="1"/>
</dbReference>
<evidence type="ECO:0000256" key="1">
    <source>
        <dbReference type="ARBA" id="ARBA00004606"/>
    </source>
</evidence>
<protein>
    <recommendedName>
        <fullName evidence="7">Protein ATP1B4</fullName>
    </recommendedName>
    <alternativeName>
        <fullName evidence="9">X,K-ATPase subunit beta-m</fullName>
    </alternativeName>
    <alternativeName>
        <fullName evidence="8">X/potassium-transporting ATPase subunit beta-m</fullName>
    </alternativeName>
</protein>
<dbReference type="PANTHER" id="PTHR11523">
    <property type="entry name" value="SODIUM/POTASSIUM-DEPENDENT ATPASE BETA SUBUNIT"/>
    <property type="match status" value="1"/>
</dbReference>
<dbReference type="Pfam" id="PF00287">
    <property type="entry name" value="Na_K-ATPase"/>
    <property type="match status" value="1"/>
</dbReference>
<dbReference type="PANTHER" id="PTHR11523:SF12">
    <property type="entry name" value="PROTEIN ATP1B4"/>
    <property type="match status" value="1"/>
</dbReference>